<sequence>MSFGKRLVDELCDVVVAYLGPSGISLDLERCRDGAPVYAKGGAVPVCTVRLQHGCVYHLEFVYKFWLHKLERLAYPFAPCFVISNNGLATTLKCFLCKPRDTDAAFGKNLPINSDVYLEKNSSVSLGQDDFMKFKARLVFAGDLNVYSSMVICRTYFTEHRQVLQFLVVTPKSAKRLKTLLRTVFALTGSPDGGCAARNAGSSGQRSGPELRNAAIPGSGDGDRLIAPTGGARGWTPGNCPAWLKTRLPVMGALVLLPVLGWIVLGWA</sequence>
<evidence type="ECO:0000256" key="7">
    <source>
        <dbReference type="ARBA" id="ARBA00023136"/>
    </source>
</evidence>
<proteinExistence type="inferred from homology"/>
<evidence type="ECO:0000256" key="4">
    <source>
        <dbReference type="ARBA" id="ARBA00022870"/>
    </source>
</evidence>
<keyword evidence="3 10" id="KW-0812">Transmembrane</keyword>
<evidence type="ECO:0000313" key="11">
    <source>
        <dbReference type="EMBL" id="AJE29723.1"/>
    </source>
</evidence>
<evidence type="ECO:0000256" key="1">
    <source>
        <dbReference type="ARBA" id="ARBA00022553"/>
    </source>
</evidence>
<evidence type="ECO:0000256" key="3">
    <source>
        <dbReference type="ARBA" id="ARBA00022692"/>
    </source>
</evidence>
<accession>A0A0B5D6J2</accession>
<dbReference type="HAMAP" id="MF_04024">
    <property type="entry name" value="HSV_NEC2"/>
    <property type="match status" value="1"/>
</dbReference>
<dbReference type="InterPro" id="IPR007626">
    <property type="entry name" value="Herpesvirus_viron_egress-type"/>
</dbReference>
<evidence type="ECO:0000256" key="2">
    <source>
        <dbReference type="ARBA" id="ARBA00022562"/>
    </source>
</evidence>
<keyword evidence="7 10" id="KW-0472">Membrane</keyword>
<keyword evidence="4" id="KW-1043">Host membrane</keyword>
<keyword evidence="12" id="KW-1185">Reference proteome</keyword>
<evidence type="ECO:0000256" key="5">
    <source>
        <dbReference type="ARBA" id="ARBA00022921"/>
    </source>
</evidence>
<feature type="region of interest" description="Disordered" evidence="9">
    <location>
        <begin position="197"/>
        <end position="221"/>
    </location>
</feature>
<keyword evidence="6 10" id="KW-1133">Transmembrane helix</keyword>
<reference evidence="11 12" key="1">
    <citation type="submission" date="2018-02" db="EMBL/GenBank/DDBJ databases">
        <title>Complete genome sequence of MneRV2, the pig-tailed macaque RV2 rhadinovirus, and evolutionary relationship with rhesus macaque RRV and human herpesvirus 8/KSHV.</title>
        <authorList>
            <person name="Rose T.M."/>
            <person name="Bruce A.G."/>
        </authorList>
    </citation>
    <scope>NUCLEOTIDE SEQUENCE [LARGE SCALE GENOMIC DNA]</scope>
    <source>
        <strain evidence="11 12">J97167</strain>
    </source>
</reference>
<dbReference type="EMBL" id="KP265674">
    <property type="protein sequence ID" value="AJE29723.1"/>
    <property type="molecule type" value="Genomic_DNA"/>
</dbReference>
<evidence type="ECO:0000256" key="6">
    <source>
        <dbReference type="ARBA" id="ARBA00022989"/>
    </source>
</evidence>
<dbReference type="Proteomes" id="UP000297089">
    <property type="component" value="Segment"/>
</dbReference>
<feature type="transmembrane region" description="Helical" evidence="10">
    <location>
        <begin position="248"/>
        <end position="267"/>
    </location>
</feature>
<dbReference type="Pfam" id="PF04541">
    <property type="entry name" value="Herpes_U34"/>
    <property type="match status" value="1"/>
</dbReference>
<comment type="subcellular location">
    <subcellularLocation>
        <location evidence="8">Host nucleus inner membrane</location>
        <topology evidence="8">Single-pass membrane protein</topology>
    </subcellularLocation>
</comment>
<gene>
    <name evidence="11" type="primary">ORF67</name>
</gene>
<protein>
    <submittedName>
        <fullName evidence="11">ORF67</fullName>
    </submittedName>
</protein>
<name>A0A0B5D6J2_9GAMA</name>
<evidence type="ECO:0000256" key="8">
    <source>
        <dbReference type="ARBA" id="ARBA00043948"/>
    </source>
</evidence>
<dbReference type="GO" id="GO:0044201">
    <property type="term" value="C:host cell nuclear inner membrane"/>
    <property type="evidence" value="ECO:0007669"/>
    <property type="project" value="UniProtKB-SubCell"/>
</dbReference>
<organism evidence="11 12">
    <name type="scientific">macacine gammaherpesvirus 12</name>
    <dbReference type="NCBI Taxonomy" id="2560571"/>
    <lineage>
        <taxon>Viruses</taxon>
        <taxon>Duplodnaviria</taxon>
        <taxon>Heunggongvirae</taxon>
        <taxon>Peploviricota</taxon>
        <taxon>Herviviricetes</taxon>
        <taxon>Herpesvirales</taxon>
        <taxon>Orthoherpesviridae</taxon>
        <taxon>Gammaherpesvirinae</taxon>
        <taxon>Rhadinovirus</taxon>
        <taxon>Rhadinovirus macacinegamma12</taxon>
    </lineage>
</organism>
<keyword evidence="2" id="KW-1048">Host nucleus</keyword>
<evidence type="ECO:0000256" key="9">
    <source>
        <dbReference type="SAM" id="MobiDB-lite"/>
    </source>
</evidence>
<keyword evidence="1" id="KW-0597">Phosphoprotein</keyword>
<evidence type="ECO:0000313" key="12">
    <source>
        <dbReference type="Proteomes" id="UP000297089"/>
    </source>
</evidence>
<dbReference type="KEGG" id="vg:65099605"/>
<keyword evidence="5" id="KW-0426">Late protein</keyword>
<evidence type="ECO:0000256" key="10">
    <source>
        <dbReference type="SAM" id="Phobius"/>
    </source>
</evidence>